<dbReference type="InterPro" id="IPR027351">
    <property type="entry name" value="(+)RNA_virus_helicase_core_dom"/>
</dbReference>
<dbReference type="InterPro" id="IPR002588">
    <property type="entry name" value="Alphavirus-like_MT_dom"/>
</dbReference>
<evidence type="ECO:0000256" key="4">
    <source>
        <dbReference type="ARBA" id="ARBA00022741"/>
    </source>
</evidence>
<proteinExistence type="predicted"/>
<dbReference type="PROSITE" id="PS51743">
    <property type="entry name" value="ALPHAVIRUS_MT"/>
    <property type="match status" value="1"/>
</dbReference>
<dbReference type="InterPro" id="IPR027417">
    <property type="entry name" value="P-loop_NTPase"/>
</dbReference>
<feature type="domain" description="RdRp catalytic" evidence="8">
    <location>
        <begin position="1319"/>
        <end position="1427"/>
    </location>
</feature>
<dbReference type="Pfam" id="PF05892">
    <property type="entry name" value="Tricho_coat"/>
    <property type="match status" value="1"/>
</dbReference>
<dbReference type="InterPro" id="IPR008879">
    <property type="entry name" value="Coat_protein_tricho/vitivirus"/>
</dbReference>
<dbReference type="Pfam" id="PF01660">
    <property type="entry name" value="Vmethyltransf"/>
    <property type="match status" value="1"/>
</dbReference>
<reference evidence="10" key="1">
    <citation type="submission" date="2022-11" db="EMBL/GenBank/DDBJ databases">
        <authorList>
            <person name="Mifsud CO J."/>
            <person name="Holmes C E."/>
            <person name="Gallagher V R."/>
            <person name="Geoghegan L J."/>
        </authorList>
    </citation>
    <scope>NUCLEOTIDE SEQUENCE</scope>
</reference>
<dbReference type="GO" id="GO:0019028">
    <property type="term" value="C:viral capsid"/>
    <property type="evidence" value="ECO:0007669"/>
    <property type="project" value="InterPro"/>
</dbReference>
<keyword evidence="1" id="KW-0696">RNA-directed RNA polymerase</keyword>
<keyword evidence="7" id="KW-0693">Viral RNA replication</keyword>
<accession>A0A9C7LLQ9</accession>
<keyword evidence="3" id="KW-0548">Nucleotidyltransferase</keyword>
<sequence length="2050" mass="232032">MAFAYRNPTEAAINALPSKFSDQLLSTVGDHLESKMDSLNSFFSFSVSKEVEEFLTSVGLTLAPILFGVHTHPACKMIENHIVYRVVPQLLNKCPSIAFMSMREEKTREFIKVRNFSRFGKLQNVFYVNSNIVAKDSLRYQDPHLLPRNFDEALDKLEREIAIHVLFPKTIFVHDEMHYWEPEKLLQIFTRFPELREIVGTVICPIELLLGDKSSKNPRIYTYELYEDSFFFFPDGVASEGYEQKISTTTWWFKNHTISNSNISLKINLLGSFGAHHIFKVDRSSLATINLPLCKPPCLLDSELEIFGSDLIGGTIERNTMSSILVYLSCLKSPNRESALAKLRQLEKRQLFPDEAYLVSTIAQTFMEIDFGSSLKKNWKDWTIESLKDLLPSFVLSFVDLDRQWQLKSRLFMKDITIKHIIFKRKSLSLIPEPVIPEPIPSTSDRPSSPYCLLKKSFRYNPSVWIKPFPFLCNGVIVVSKAREVVCQRRCFPIPPKNPKRMFLEWDGSFEANPLKEETSQKKESFSKDGVVIQPEMLVNEFVNPAGNFLQRKNACVFIALGKSLNEDPEELMNFVFNCDISGDLFDAIDCDQRVSLDMIHELSAILDCKIYVRTGGSVRKFNLEGRRFCGIVCSGAHAEPMEINDLRNLVASDSKTSKGKEVKESLVAPLGSPGSKSIDLAAACKLMKSFSRGTTGILRESSGKNAALLDELADLIENLPSSSSPFPYNYNLILGIAGSGKTSGLIKRLTSNPMSQHLIVSPRRALASEWSEQLKGTSHRVNTFESSLFNVSLGLKGIVFDEATLYPPGFIDLCILMQLLMSNKVINSAGINHSKLKRVLSENSLIEFGVFVLGDPMQNFYYGELDSILLGHKRDLIEMIKLSGSKVDYLFSSYRLPKGFESIIDFQCLGDGPFETFKVLAETFSPTVGAYDALLVASFEDKKRAGGPLPVLTYGESQGLTFNKKVLIGISNDTLRSSPNALIVALTRSKIGFDFALMCDKDIKEIIKVSKKKLLGYILSREKVSESKILTFCEIENVNLVKRCGSLEEKASNDPFILPFVDICQDSCLEEKVNPIEFHYEWMKTHLPIISVNPLLSECFDLMKAKEKREFWHHSVGCSEQFPDDDSRLIEDHMGYGFRFDAIFPRHNGRDDVTFWEGVKKRLRFSNPREERRKFEEASKISDKLLSIFTGNLPGPFEVNDEDIELARRSFNEKRAEKSANLWKAHAERSDIDWDLNRIFLFMKAQLCTKQEKMFSDAKAGQTLACFQHIVLFKFGPMLRAIERAFIRACGTSFYIHSGKNFFSLNEFILINSDMFQGKSIESDYESFDSCQDAVILAFEVSLLKKIGVSTGFIEDYKFIKMNLGCRLGSLAIMRFTGEFCTFLFNTFSNMLFTFLKYEVNHKRDRILFAGDDMASIGGLKRRSGGISLLLDHFSLKAKEKVVNLPCFCGWYLTPEGIVKSPSLLWARICVMKQRGLINSCLDSYFLEAVFAYNLGEKLFDFFDEKEIEYHYIISRFFVQNKFKFSGEAKRLAFGASESFGCKCQSSKLMTSPSEQSLRTLKLTQLSHQISTGMHPFLGQRSFSQYEGLKVISKFAPRMLRVLLSQTSSFLMKLKSNKSEAGQRSTHTSTWEQSFSASHHSFRTTGNYQGELCCMMAQPWTSSQGLLECMTSTSRMVQPSLFSGRNIFCPPQTHSSLKPSDLPSTYLESISQLKGRFLGSTLDAFTECRVPQDSSPQVQGKGAGLNKKFEVVRSLNMIGRRLRAKGLLVKSTICRKLGLIRKSQTEVSACQAESPEEEGIFQPLGQKPDQLIRACLGQPPLSLKVVMAAAPAPISIQEEIRSVTRQEITQHLWASYIKPRENTISQMERITTCAETNKQNLKTILSHYLSYLFGNVALLGTSSKTQWPNVTVRIPGIRIPWGAENFDLQWEINLSVIIPDVETYKSAHTNPLVSGQTLRQICEHFASEAYHFLKRVYAQGVSTNIYRKWPRALESAPWVAFDFCGGLNMSQLSPDEKKVVDRLTKRLFRTEGQKGVFEAGQEVNVDLEG</sequence>
<evidence type="ECO:0000259" key="8">
    <source>
        <dbReference type="PROSITE" id="PS50507"/>
    </source>
</evidence>
<dbReference type="SUPFAM" id="SSF52540">
    <property type="entry name" value="P-loop containing nucleoside triphosphate hydrolases"/>
    <property type="match status" value="1"/>
</dbReference>
<dbReference type="EMBL" id="OX380496">
    <property type="protein sequence ID" value="CAI5385154.1"/>
    <property type="molecule type" value="Genomic_RNA"/>
</dbReference>
<dbReference type="GO" id="GO:0008174">
    <property type="term" value="F:mRNA methyltransferase activity"/>
    <property type="evidence" value="ECO:0007669"/>
    <property type="project" value="UniProtKB-UniRule"/>
</dbReference>
<dbReference type="GO" id="GO:0005524">
    <property type="term" value="F:ATP binding"/>
    <property type="evidence" value="ECO:0007669"/>
    <property type="project" value="UniProtKB-KW"/>
</dbReference>
<dbReference type="PROSITE" id="PS50507">
    <property type="entry name" value="RDRP_SSRNA_POS"/>
    <property type="match status" value="1"/>
</dbReference>
<evidence type="ECO:0000256" key="2">
    <source>
        <dbReference type="ARBA" id="ARBA00022679"/>
    </source>
</evidence>
<dbReference type="GO" id="GO:0006351">
    <property type="term" value="P:DNA-templated transcription"/>
    <property type="evidence" value="ECO:0007669"/>
    <property type="project" value="InterPro"/>
</dbReference>
<keyword evidence="6" id="KW-0067">ATP-binding</keyword>
<keyword evidence="4" id="KW-0547">Nucleotide-binding</keyword>
<dbReference type="Pfam" id="PF01443">
    <property type="entry name" value="Viral_helicase1"/>
    <property type="match status" value="2"/>
</dbReference>
<evidence type="ECO:0000313" key="10">
    <source>
        <dbReference type="EMBL" id="CAI5385154.1"/>
    </source>
</evidence>
<gene>
    <name evidence="10" type="primary">polyprotein</name>
</gene>
<dbReference type="SUPFAM" id="SSF56672">
    <property type="entry name" value="DNA/RNA polymerases"/>
    <property type="match status" value="1"/>
</dbReference>
<organism evidence="10">
    <name type="scientific">Linum macraei betaflexivirus</name>
    <dbReference type="NCBI Taxonomy" id="2933101"/>
    <lineage>
        <taxon>Viruses</taxon>
        <taxon>Riboviria</taxon>
        <taxon>Orthornavirae</taxon>
        <taxon>Kitrinoviricota</taxon>
        <taxon>Alsuviricetes</taxon>
        <taxon>Tymovirales</taxon>
        <taxon>Betaflexiviridae</taxon>
    </lineage>
</organism>
<name>A0A9C7LLQ9_9VIRU</name>
<evidence type="ECO:0000256" key="6">
    <source>
        <dbReference type="ARBA" id="ARBA00022840"/>
    </source>
</evidence>
<protein>
    <submittedName>
        <fullName evidence="10">Polyprotein</fullName>
    </submittedName>
</protein>
<dbReference type="GO" id="GO:0016556">
    <property type="term" value="P:mRNA modification"/>
    <property type="evidence" value="ECO:0007669"/>
    <property type="project" value="InterPro"/>
</dbReference>
<keyword evidence="2" id="KW-0808">Transferase</keyword>
<dbReference type="Pfam" id="PF00978">
    <property type="entry name" value="RdRP_2"/>
    <property type="match status" value="1"/>
</dbReference>
<dbReference type="InterPro" id="IPR043502">
    <property type="entry name" value="DNA/RNA_pol_sf"/>
</dbReference>
<dbReference type="Gene3D" id="3.40.50.300">
    <property type="entry name" value="P-loop containing nucleotide triphosphate hydrolases"/>
    <property type="match status" value="1"/>
</dbReference>
<keyword evidence="5" id="KW-0378">Hydrolase</keyword>
<dbReference type="InterPro" id="IPR001788">
    <property type="entry name" value="RNA-dep_RNA_pol_alsuvir"/>
</dbReference>
<evidence type="ECO:0000256" key="3">
    <source>
        <dbReference type="ARBA" id="ARBA00022695"/>
    </source>
</evidence>
<evidence type="ECO:0000256" key="5">
    <source>
        <dbReference type="ARBA" id="ARBA00022801"/>
    </source>
</evidence>
<dbReference type="GO" id="GO:0003968">
    <property type="term" value="F:RNA-directed RNA polymerase activity"/>
    <property type="evidence" value="ECO:0007669"/>
    <property type="project" value="UniProtKB-KW"/>
</dbReference>
<evidence type="ECO:0000256" key="7">
    <source>
        <dbReference type="ARBA" id="ARBA00022953"/>
    </source>
</evidence>
<dbReference type="GO" id="GO:0039694">
    <property type="term" value="P:viral RNA genome replication"/>
    <property type="evidence" value="ECO:0007669"/>
    <property type="project" value="InterPro"/>
</dbReference>
<evidence type="ECO:0000256" key="1">
    <source>
        <dbReference type="ARBA" id="ARBA00022484"/>
    </source>
</evidence>
<evidence type="ECO:0000259" key="9">
    <source>
        <dbReference type="PROSITE" id="PS51743"/>
    </source>
</evidence>
<dbReference type="InterPro" id="IPR007094">
    <property type="entry name" value="RNA-dir_pol_PSvirus"/>
</dbReference>
<dbReference type="GO" id="GO:0006396">
    <property type="term" value="P:RNA processing"/>
    <property type="evidence" value="ECO:0007669"/>
    <property type="project" value="InterPro"/>
</dbReference>
<dbReference type="GO" id="GO:0016787">
    <property type="term" value="F:hydrolase activity"/>
    <property type="evidence" value="ECO:0007669"/>
    <property type="project" value="UniProtKB-KW"/>
</dbReference>
<dbReference type="GO" id="GO:0003723">
    <property type="term" value="F:RNA binding"/>
    <property type="evidence" value="ECO:0007669"/>
    <property type="project" value="InterPro"/>
</dbReference>
<feature type="domain" description="Alphavirus-like MT" evidence="9">
    <location>
        <begin position="63"/>
        <end position="253"/>
    </location>
</feature>